<proteinExistence type="predicted"/>
<feature type="compositionally biased region" description="Low complexity" evidence="1">
    <location>
        <begin position="522"/>
        <end position="533"/>
    </location>
</feature>
<evidence type="ECO:0000256" key="1">
    <source>
        <dbReference type="SAM" id="MobiDB-lite"/>
    </source>
</evidence>
<gene>
    <name evidence="2" type="ORF">FCC1311_110402</name>
</gene>
<feature type="region of interest" description="Disordered" evidence="1">
    <location>
        <begin position="522"/>
        <end position="545"/>
    </location>
</feature>
<dbReference type="InParanoid" id="A0A2R5GYD3"/>
<feature type="region of interest" description="Disordered" evidence="1">
    <location>
        <begin position="129"/>
        <end position="207"/>
    </location>
</feature>
<feature type="compositionally biased region" description="Polar residues" evidence="1">
    <location>
        <begin position="156"/>
        <end position="174"/>
    </location>
</feature>
<evidence type="ECO:0000313" key="3">
    <source>
        <dbReference type="Proteomes" id="UP000241890"/>
    </source>
</evidence>
<organism evidence="2 3">
    <name type="scientific">Hondaea fermentalgiana</name>
    <dbReference type="NCBI Taxonomy" id="2315210"/>
    <lineage>
        <taxon>Eukaryota</taxon>
        <taxon>Sar</taxon>
        <taxon>Stramenopiles</taxon>
        <taxon>Bigyra</taxon>
        <taxon>Labyrinthulomycetes</taxon>
        <taxon>Thraustochytrida</taxon>
        <taxon>Thraustochytriidae</taxon>
        <taxon>Hondaea</taxon>
    </lineage>
</organism>
<dbReference type="EMBL" id="BEYU01000219">
    <property type="protein sequence ID" value="GBG34818.1"/>
    <property type="molecule type" value="Genomic_DNA"/>
</dbReference>
<name>A0A2R5GYD3_9STRA</name>
<sequence>MTFGTPSTSSGPNVAQKSDAVKKEPSAHATSENPRQDQELAGRNFQLLRQNKYDFLASFGANANATANAAGAPRAGQGLPVPAPATSAATALESFSQPNLVSFLPPHLQAALQSSSTTPNMLLETMRAFQQQQEQQQQQQQQRQTQLQEQTRSVSHDSTSQLVKNASAGSNQENSARKRPRAPSASSDGSLSKAQKRDNGSDAPSACSSPAAVALGNIAPAKSCQGPVRDIEFCNVHEWKASYVRTRHKNLRCFPACLARHMENGFCGQSVCAHLYMLDRSAVDALGLELYAGIRKASSPLLYEAGQTVGKLFKEDPISRNKVFRGEWKSFEPSAGRWLVEFIAERRWRYLCKLAKHTMKQEHVFTIYVVSRKTMTCVAHADSPAFRLTSAWKQPGAPTPAAAAAEAAAANAAANRVYPHQAGGTASSLSLDRLPAGTLEYLRQLEPSAARAAVQLLLRDNASFSQGDMNWYGSSGPSTRSSFSSAALAPSLSSIQGNLGTDLRFIINNNSNCISNNSHSGSCNNNNNNNNNSTVPPLERLLTML</sequence>
<feature type="compositionally biased region" description="Polar residues" evidence="1">
    <location>
        <begin position="184"/>
        <end position="193"/>
    </location>
</feature>
<reference evidence="2 3" key="1">
    <citation type="submission" date="2017-12" db="EMBL/GenBank/DDBJ databases">
        <title>Sequencing, de novo assembly and annotation of complete genome of a new Thraustochytrid species, strain FCC1311.</title>
        <authorList>
            <person name="Sedici K."/>
            <person name="Godart F."/>
            <person name="Aiese Cigliano R."/>
            <person name="Sanseverino W."/>
            <person name="Barakat M."/>
            <person name="Ortet P."/>
            <person name="Marechal E."/>
            <person name="Cagnac O."/>
            <person name="Amato A."/>
        </authorList>
    </citation>
    <scope>NUCLEOTIDE SEQUENCE [LARGE SCALE GENOMIC DNA]</scope>
</reference>
<dbReference type="Proteomes" id="UP000241890">
    <property type="component" value="Unassembled WGS sequence"/>
</dbReference>
<feature type="compositionally biased region" description="Low complexity" evidence="1">
    <location>
        <begin position="130"/>
        <end position="152"/>
    </location>
</feature>
<evidence type="ECO:0000313" key="2">
    <source>
        <dbReference type="EMBL" id="GBG34818.1"/>
    </source>
</evidence>
<feature type="region of interest" description="Disordered" evidence="1">
    <location>
        <begin position="1"/>
        <end position="43"/>
    </location>
</feature>
<protein>
    <submittedName>
        <fullName evidence="2">Uncharacterized protein</fullName>
    </submittedName>
</protein>
<feature type="compositionally biased region" description="Polar residues" evidence="1">
    <location>
        <begin position="1"/>
        <end position="16"/>
    </location>
</feature>
<dbReference type="AlphaFoldDB" id="A0A2R5GYD3"/>
<accession>A0A2R5GYD3</accession>
<keyword evidence="3" id="KW-1185">Reference proteome</keyword>
<comment type="caution">
    <text evidence="2">The sequence shown here is derived from an EMBL/GenBank/DDBJ whole genome shotgun (WGS) entry which is preliminary data.</text>
</comment>